<dbReference type="OrthoDB" id="5385027at2"/>
<evidence type="ECO:0000259" key="1">
    <source>
        <dbReference type="Pfam" id="PF07791"/>
    </source>
</evidence>
<sequence>MSNYVIWRFESYPKALALKDLSGLEKSYRINNGEPLEASFPSNVTYHQHADYPDDVALGDTLLNSDMLIVGSKRLASFLASRSIPKLESLPVRIVDRKGSELSSEYSIINPIEPIACLDTGASVYETDLLDPDSIDNVTKLVLDESKIPADRLIFRMQGYWNTTFVHRSLAQAIAAQTFSGIRFLELSAFPET</sequence>
<dbReference type="RefSeq" id="WP_146652287.1">
    <property type="nucleotide sequence ID" value="NZ_CP012333.1"/>
</dbReference>
<evidence type="ECO:0000313" key="3">
    <source>
        <dbReference type="Proteomes" id="UP000064967"/>
    </source>
</evidence>
<dbReference type="Pfam" id="PF07791">
    <property type="entry name" value="Imm11"/>
    <property type="match status" value="1"/>
</dbReference>
<dbReference type="Proteomes" id="UP000064967">
    <property type="component" value="Chromosome"/>
</dbReference>
<organism evidence="2 3">
    <name type="scientific">Labilithrix luteola</name>
    <dbReference type="NCBI Taxonomy" id="1391654"/>
    <lineage>
        <taxon>Bacteria</taxon>
        <taxon>Pseudomonadati</taxon>
        <taxon>Myxococcota</taxon>
        <taxon>Polyangia</taxon>
        <taxon>Polyangiales</taxon>
        <taxon>Labilitrichaceae</taxon>
        <taxon>Labilithrix</taxon>
    </lineage>
</organism>
<dbReference type="KEGG" id="llu:AKJ09_07789"/>
<dbReference type="AlphaFoldDB" id="A0A0K1Q5M3"/>
<proteinExistence type="predicted"/>
<evidence type="ECO:0000313" key="2">
    <source>
        <dbReference type="EMBL" id="AKV01126.1"/>
    </source>
</evidence>
<dbReference type="EMBL" id="CP012333">
    <property type="protein sequence ID" value="AKV01126.1"/>
    <property type="molecule type" value="Genomic_DNA"/>
</dbReference>
<accession>A0A0K1Q5M3</accession>
<keyword evidence="3" id="KW-1185">Reference proteome</keyword>
<reference evidence="2 3" key="1">
    <citation type="submission" date="2015-08" db="EMBL/GenBank/DDBJ databases">
        <authorList>
            <person name="Babu N.S."/>
            <person name="Beckwith C.J."/>
            <person name="Beseler K.G."/>
            <person name="Brison A."/>
            <person name="Carone J.V."/>
            <person name="Caskin T.P."/>
            <person name="Diamond M."/>
            <person name="Durham M.E."/>
            <person name="Foxe J.M."/>
            <person name="Go M."/>
            <person name="Henderson B.A."/>
            <person name="Jones I.B."/>
            <person name="McGettigan J.A."/>
            <person name="Micheletti S.J."/>
            <person name="Nasrallah M.E."/>
            <person name="Ortiz D."/>
            <person name="Piller C.R."/>
            <person name="Privatt S.R."/>
            <person name="Schneider S.L."/>
            <person name="Sharp S."/>
            <person name="Smith T.C."/>
            <person name="Stanton J.D."/>
            <person name="Ullery H.E."/>
            <person name="Wilson R.J."/>
            <person name="Serrano M.G."/>
            <person name="Buck G."/>
            <person name="Lee V."/>
            <person name="Wang Y."/>
            <person name="Carvalho R."/>
            <person name="Voegtly L."/>
            <person name="Shi R."/>
            <person name="Duckworth R."/>
            <person name="Johnson A."/>
            <person name="Loviza R."/>
            <person name="Walstead R."/>
            <person name="Shah Z."/>
            <person name="Kiflezghi M."/>
            <person name="Wade K."/>
            <person name="Ball S.L."/>
            <person name="Bradley K.W."/>
            <person name="Asai D.J."/>
            <person name="Bowman C.A."/>
            <person name="Russell D.A."/>
            <person name="Pope W.H."/>
            <person name="Jacobs-Sera D."/>
            <person name="Hendrix R.W."/>
            <person name="Hatfull G.F."/>
        </authorList>
    </citation>
    <scope>NUCLEOTIDE SEQUENCE [LARGE SCALE GENOMIC DNA]</scope>
    <source>
        <strain evidence="2 3">DSM 27648</strain>
    </source>
</reference>
<gene>
    <name evidence="2" type="ORF">AKJ09_07789</name>
</gene>
<protein>
    <recommendedName>
        <fullName evidence="1">Immunity MXAN-0049 protein domain-containing protein</fullName>
    </recommendedName>
</protein>
<name>A0A0K1Q5M3_9BACT</name>
<feature type="domain" description="Immunity MXAN-0049 protein" evidence="1">
    <location>
        <begin position="69"/>
        <end position="186"/>
    </location>
</feature>
<dbReference type="InterPro" id="IPR012433">
    <property type="entry name" value="Imm11"/>
</dbReference>